<gene>
    <name evidence="2" type="ORF">GCM10007422_08630</name>
    <name evidence="3" type="ORF">GGQ60_001773</name>
</gene>
<name>A0A7W6KBZ6_9SPHI</name>
<dbReference type="AlphaFoldDB" id="A0A7W6KBZ6"/>
<evidence type="ECO:0000313" key="2">
    <source>
        <dbReference type="EMBL" id="GGG97024.1"/>
    </source>
</evidence>
<dbReference type="Gene3D" id="3.40.50.2000">
    <property type="entry name" value="Glycogen Phosphorylase B"/>
    <property type="match status" value="2"/>
</dbReference>
<dbReference type="GO" id="GO:0016757">
    <property type="term" value="F:glycosyltransferase activity"/>
    <property type="evidence" value="ECO:0007669"/>
    <property type="project" value="InterPro"/>
</dbReference>
<organism evidence="3 4">
    <name type="scientific">Pedobacter zeae</name>
    <dbReference type="NCBI Taxonomy" id="1737356"/>
    <lineage>
        <taxon>Bacteria</taxon>
        <taxon>Pseudomonadati</taxon>
        <taxon>Bacteroidota</taxon>
        <taxon>Sphingobacteriia</taxon>
        <taxon>Sphingobacteriales</taxon>
        <taxon>Sphingobacteriaceae</taxon>
        <taxon>Pedobacter</taxon>
    </lineage>
</organism>
<dbReference type="Pfam" id="PF00534">
    <property type="entry name" value="Glycos_transf_1"/>
    <property type="match status" value="1"/>
</dbReference>
<reference evidence="5" key="2">
    <citation type="journal article" date="2019" name="Int. J. Syst. Evol. Microbiol.">
        <title>The Global Catalogue of Microorganisms (GCM) 10K type strain sequencing project: providing services to taxonomists for standard genome sequencing and annotation.</title>
        <authorList>
            <consortium name="The Broad Institute Genomics Platform"/>
            <consortium name="The Broad Institute Genome Sequencing Center for Infectious Disease"/>
            <person name="Wu L."/>
            <person name="Ma J."/>
        </authorList>
    </citation>
    <scope>NUCLEOTIDE SEQUENCE [LARGE SCALE GENOMIC DNA]</scope>
    <source>
        <strain evidence="5">CGMCC 1.15287</strain>
    </source>
</reference>
<dbReference type="CDD" id="cd03802">
    <property type="entry name" value="GT4_AviGT4-like"/>
    <property type="match status" value="1"/>
</dbReference>
<reference evidence="3 4" key="3">
    <citation type="submission" date="2020-08" db="EMBL/GenBank/DDBJ databases">
        <title>Genomic Encyclopedia of Type Strains, Phase IV (KMG-IV): sequencing the most valuable type-strain genomes for metagenomic binning, comparative biology and taxonomic classification.</title>
        <authorList>
            <person name="Goeker M."/>
        </authorList>
    </citation>
    <scope>NUCLEOTIDE SEQUENCE [LARGE SCALE GENOMIC DNA]</scope>
    <source>
        <strain evidence="3 4">DSM 100774</strain>
    </source>
</reference>
<comment type="caution">
    <text evidence="3">The sequence shown here is derived from an EMBL/GenBank/DDBJ whole genome shotgun (WGS) entry which is preliminary data.</text>
</comment>
<dbReference type="SUPFAM" id="SSF53756">
    <property type="entry name" value="UDP-Glycosyltransferase/glycogen phosphorylase"/>
    <property type="match status" value="1"/>
</dbReference>
<reference evidence="2" key="1">
    <citation type="journal article" date="2014" name="Int. J. Syst. Evol. Microbiol.">
        <title>Complete genome of a new Firmicutes species belonging to the dominant human colonic microbiota ('Ruminococcus bicirculans') reveals two chromosomes and a selective capacity to utilize plant glucans.</title>
        <authorList>
            <consortium name="NISC Comparative Sequencing Program"/>
            <person name="Wegmann U."/>
            <person name="Louis P."/>
            <person name="Goesmann A."/>
            <person name="Henrissat B."/>
            <person name="Duncan S.H."/>
            <person name="Flint H.J."/>
        </authorList>
    </citation>
    <scope>NUCLEOTIDE SEQUENCE</scope>
    <source>
        <strain evidence="2">CGMCC 1.15287</strain>
    </source>
</reference>
<accession>A0A7W6KBZ6</accession>
<dbReference type="PANTHER" id="PTHR12526">
    <property type="entry name" value="GLYCOSYLTRANSFERASE"/>
    <property type="match status" value="1"/>
</dbReference>
<dbReference type="InterPro" id="IPR001296">
    <property type="entry name" value="Glyco_trans_1"/>
</dbReference>
<keyword evidence="5" id="KW-1185">Reference proteome</keyword>
<dbReference type="EMBL" id="BMHZ01000001">
    <property type="protein sequence ID" value="GGG97024.1"/>
    <property type="molecule type" value="Genomic_DNA"/>
</dbReference>
<dbReference type="RefSeq" id="WP_183762379.1">
    <property type="nucleotide sequence ID" value="NZ_BMHZ01000001.1"/>
</dbReference>
<evidence type="ECO:0000313" key="4">
    <source>
        <dbReference type="Proteomes" id="UP000532273"/>
    </source>
</evidence>
<dbReference type="Proteomes" id="UP000642938">
    <property type="component" value="Unassembled WGS sequence"/>
</dbReference>
<evidence type="ECO:0000259" key="1">
    <source>
        <dbReference type="Pfam" id="PF00534"/>
    </source>
</evidence>
<dbReference type="PANTHER" id="PTHR12526:SF595">
    <property type="entry name" value="BLL5217 PROTEIN"/>
    <property type="match status" value="1"/>
</dbReference>
<dbReference type="EMBL" id="JACIEF010000002">
    <property type="protein sequence ID" value="MBB4107792.1"/>
    <property type="molecule type" value="Genomic_DNA"/>
</dbReference>
<protein>
    <submittedName>
        <fullName evidence="2">Glycosyl transferase</fullName>
    </submittedName>
    <submittedName>
        <fullName evidence="3">Glycosyltransferase involved in cell wall biosynthesis</fullName>
    </submittedName>
</protein>
<keyword evidence="3" id="KW-0808">Transferase</keyword>
<evidence type="ECO:0000313" key="3">
    <source>
        <dbReference type="EMBL" id="MBB4107792.1"/>
    </source>
</evidence>
<evidence type="ECO:0000313" key="5">
    <source>
        <dbReference type="Proteomes" id="UP000642938"/>
    </source>
</evidence>
<reference evidence="2" key="4">
    <citation type="submission" date="2024-05" db="EMBL/GenBank/DDBJ databases">
        <authorList>
            <person name="Sun Q."/>
            <person name="Zhou Y."/>
        </authorList>
    </citation>
    <scope>NUCLEOTIDE SEQUENCE</scope>
    <source>
        <strain evidence="2">CGMCC 1.15287</strain>
    </source>
</reference>
<proteinExistence type="predicted"/>
<feature type="domain" description="Glycosyl transferase family 1" evidence="1">
    <location>
        <begin position="167"/>
        <end position="307"/>
    </location>
</feature>
<dbReference type="Proteomes" id="UP000532273">
    <property type="component" value="Unassembled WGS sequence"/>
</dbReference>
<sequence>MKIAITADPEIAVPPLYYGGIERIVHMIICELVNLGHDVTLFANRDSSVPCKLEPYSSSESSKATIVQNSWLITKKTAFKNFDIVHSFGRLAYLLPLMPLKIAKLMSYQREPTLLQIKRAMALAKKGSMRFSGCSNYITNQILSLAPANTVYNGVDFSKYSYTTSVEDDAPLVFLGRIEPIKGTHTAIEIALKTKRRLIIAGNIPNGQQTYFDKEIKPFLGEQINYVGAVNDIQKNEILSKAAALLMPIHWQEPFGIVMVEAMACGTPVIGLSKGAVIEVVENNITGYYASETAELVERMAEIKKISRAQVYQVAKARFSAEEITQQYLKLYQKF</sequence>